<accession>A0A1G8WAE5</accession>
<name>A0A1G8WAE5_9ACTN</name>
<dbReference type="STRING" id="633440.SAMN05421869_11297"/>
<dbReference type="CDD" id="cd00093">
    <property type="entry name" value="HTH_XRE"/>
    <property type="match status" value="1"/>
</dbReference>
<sequence>MGGFSVYDSVMASLLGEEPLSLTQELDLIAFGQRLRHLRKQRGLTLSDLGSRVSRAPSQLSLLENGKREPKLSLLKALATALGVPVEELLRRQPPNRRAQLEIALEEAQRDPIYAGLGLPRLKVSARVPNDVLEHLLGLYGELRARQARGTATPEEARVANAELRRRQREQGNYFPDIEKAAAEALEAVGYRTGALSQSMIQSLVTHFGYTVHTAQDLPRSVRSITDLRNRRIYVKHEQLGMHTPRTILLQTLGHLALGHDKPRDFADFLRQRTEANYFAAAVLVPEKAATLYLQEAKSDRALSVEDLRDVFAVSYEMAAHRFTNLATHHLGLVCHFVRNDAGGTIYKAYENDGIVFPADEQGAIEGQRMCLQWSGRQVFASPDRFSVYYQYSDSPTGTYFCVAHVDPSRERDFAITLGVPYKESRWFRGRETTNRTKSNCPSGDCCRRPPAELAERWEGYAWPSARANSHVLAALPPGSFPGVDEADVYTFLERHATTA</sequence>
<dbReference type="PANTHER" id="PTHR43236:SF2">
    <property type="entry name" value="BLL0069 PROTEIN"/>
    <property type="match status" value="1"/>
</dbReference>
<dbReference type="Pfam" id="PF13560">
    <property type="entry name" value="HTH_31"/>
    <property type="match status" value="1"/>
</dbReference>
<feature type="domain" description="HTH cro/C1-type" evidence="2">
    <location>
        <begin position="35"/>
        <end position="89"/>
    </location>
</feature>
<reference evidence="3 4" key="1">
    <citation type="submission" date="2016-10" db="EMBL/GenBank/DDBJ databases">
        <authorList>
            <person name="de Groot N.N."/>
        </authorList>
    </citation>
    <scope>NUCLEOTIDE SEQUENCE [LARGE SCALE GENOMIC DNA]</scope>
    <source>
        <strain evidence="3 4">CGMCC 4.6533</strain>
    </source>
</reference>
<evidence type="ECO:0000313" key="4">
    <source>
        <dbReference type="Proteomes" id="UP000199202"/>
    </source>
</evidence>
<dbReference type="SMART" id="SM00530">
    <property type="entry name" value="HTH_XRE"/>
    <property type="match status" value="1"/>
</dbReference>
<dbReference type="InterPro" id="IPR010359">
    <property type="entry name" value="IrrE_HExxH"/>
</dbReference>
<organism evidence="3 4">
    <name type="scientific">Nonomuraea jiangxiensis</name>
    <dbReference type="NCBI Taxonomy" id="633440"/>
    <lineage>
        <taxon>Bacteria</taxon>
        <taxon>Bacillati</taxon>
        <taxon>Actinomycetota</taxon>
        <taxon>Actinomycetes</taxon>
        <taxon>Streptosporangiales</taxon>
        <taxon>Streptosporangiaceae</taxon>
        <taxon>Nonomuraea</taxon>
    </lineage>
</organism>
<dbReference type="Pfam" id="PF06114">
    <property type="entry name" value="Peptidase_M78"/>
    <property type="match status" value="1"/>
</dbReference>
<evidence type="ECO:0000256" key="1">
    <source>
        <dbReference type="ARBA" id="ARBA00007227"/>
    </source>
</evidence>
<dbReference type="Proteomes" id="UP000199202">
    <property type="component" value="Unassembled WGS sequence"/>
</dbReference>
<protein>
    <submittedName>
        <fullName evidence="3">Predicted transcriptional regulator</fullName>
    </submittedName>
</protein>
<dbReference type="GO" id="GO:0003677">
    <property type="term" value="F:DNA binding"/>
    <property type="evidence" value="ECO:0007669"/>
    <property type="project" value="InterPro"/>
</dbReference>
<dbReference type="Gene3D" id="1.10.260.40">
    <property type="entry name" value="lambda repressor-like DNA-binding domains"/>
    <property type="match status" value="1"/>
</dbReference>
<dbReference type="SUPFAM" id="SSF47413">
    <property type="entry name" value="lambda repressor-like DNA-binding domains"/>
    <property type="match status" value="1"/>
</dbReference>
<dbReference type="InterPro" id="IPR052345">
    <property type="entry name" value="Rad_response_metalloprotease"/>
</dbReference>
<dbReference type="PANTHER" id="PTHR43236">
    <property type="entry name" value="ANTITOXIN HIGA1"/>
    <property type="match status" value="1"/>
</dbReference>
<dbReference type="InterPro" id="IPR010982">
    <property type="entry name" value="Lambda_DNA-bd_dom_sf"/>
</dbReference>
<dbReference type="InterPro" id="IPR001387">
    <property type="entry name" value="Cro/C1-type_HTH"/>
</dbReference>
<dbReference type="PROSITE" id="PS50943">
    <property type="entry name" value="HTH_CROC1"/>
    <property type="match status" value="1"/>
</dbReference>
<dbReference type="EMBL" id="FNDJ01000012">
    <property type="protein sequence ID" value="SDJ75241.1"/>
    <property type="molecule type" value="Genomic_DNA"/>
</dbReference>
<dbReference type="AlphaFoldDB" id="A0A1G8WAE5"/>
<evidence type="ECO:0000259" key="2">
    <source>
        <dbReference type="PROSITE" id="PS50943"/>
    </source>
</evidence>
<keyword evidence="4" id="KW-1185">Reference proteome</keyword>
<evidence type="ECO:0000313" key="3">
    <source>
        <dbReference type="EMBL" id="SDJ75241.1"/>
    </source>
</evidence>
<proteinExistence type="inferred from homology"/>
<comment type="similarity">
    <text evidence="1">Belongs to the short-chain fatty acyl-CoA assimilation regulator (ScfR) family.</text>
</comment>
<gene>
    <name evidence="3" type="ORF">SAMN05421869_11297</name>
</gene>